<dbReference type="Gene3D" id="3.30.1150.10">
    <property type="match status" value="1"/>
</dbReference>
<feature type="region of interest" description="Disordered" evidence="1">
    <location>
        <begin position="62"/>
        <end position="211"/>
    </location>
</feature>
<organism evidence="3 4">
    <name type="scientific">Shewanella nanhaiensis</name>
    <dbReference type="NCBI Taxonomy" id="2864872"/>
    <lineage>
        <taxon>Bacteria</taxon>
        <taxon>Pseudomonadati</taxon>
        <taxon>Pseudomonadota</taxon>
        <taxon>Gammaproteobacteria</taxon>
        <taxon>Alteromonadales</taxon>
        <taxon>Shewanellaceae</taxon>
        <taxon>Shewanella</taxon>
    </lineage>
</organism>
<feature type="compositionally biased region" description="Basic and acidic residues" evidence="1">
    <location>
        <begin position="62"/>
        <end position="115"/>
    </location>
</feature>
<name>A0ABS7E9W0_9GAMM</name>
<feature type="compositionally biased region" description="Low complexity" evidence="1">
    <location>
        <begin position="116"/>
        <end position="126"/>
    </location>
</feature>
<evidence type="ECO:0000313" key="3">
    <source>
        <dbReference type="EMBL" id="MBW8185926.1"/>
    </source>
</evidence>
<dbReference type="NCBIfam" id="TIGR02794">
    <property type="entry name" value="tolA_full"/>
    <property type="match status" value="1"/>
</dbReference>
<sequence>MAMRSDITIPLIISAGIHIGVIVIVAMGADFSEKPKPQVQASAPAVQAVVVDQSKVAQHVERLKAEKREAERKEKARQDEANRQVREARKEREREQARIKQLEQERKQKEIETKNAADAAKAAQLKQKQEKEKAAKAEADRKQKEKERKASEEAARKAAEKRKAEEAAAKKAEEERKRKAEAERKRKAEEEARRQQEQMMQDALAAEQASLSQTRNKQVISEVSRYTSMIRATIQRNLVVDESMRGKSCRIFIRLANDGFVTASKILSGDPVVCRATKTAINKAGRLPVSNEPDVYNKLKEINLTVQPEFN</sequence>
<dbReference type="RefSeq" id="WP_220111280.1">
    <property type="nucleotide sequence ID" value="NZ_JAHZST010000018.1"/>
</dbReference>
<accession>A0ABS7E9W0</accession>
<evidence type="ECO:0000256" key="2">
    <source>
        <dbReference type="SAM" id="Phobius"/>
    </source>
</evidence>
<evidence type="ECO:0000256" key="1">
    <source>
        <dbReference type="SAM" id="MobiDB-lite"/>
    </source>
</evidence>
<keyword evidence="2" id="KW-0812">Transmembrane</keyword>
<dbReference type="Pfam" id="PF06519">
    <property type="entry name" value="TolA"/>
    <property type="match status" value="1"/>
</dbReference>
<dbReference type="Proteomes" id="UP001195963">
    <property type="component" value="Unassembled WGS sequence"/>
</dbReference>
<comment type="caution">
    <text evidence="3">The sequence shown here is derived from an EMBL/GenBank/DDBJ whole genome shotgun (WGS) entry which is preliminary data.</text>
</comment>
<dbReference type="SUPFAM" id="SSF74653">
    <property type="entry name" value="TolA/TonB C-terminal domain"/>
    <property type="match status" value="1"/>
</dbReference>
<dbReference type="InterPro" id="IPR014161">
    <property type="entry name" value="Tol-Pal_TolA"/>
</dbReference>
<keyword evidence="2" id="KW-1133">Transmembrane helix</keyword>
<gene>
    <name evidence="3" type="primary">tolA</name>
    <name evidence="3" type="ORF">K0625_19990</name>
</gene>
<reference evidence="3 4" key="1">
    <citation type="submission" date="2021-07" db="EMBL/GenBank/DDBJ databases">
        <title>Shewanella sp. nov, isolated from SCS.</title>
        <authorList>
            <person name="Cao W.R."/>
        </authorList>
    </citation>
    <scope>NUCLEOTIDE SEQUENCE [LARGE SCALE GENOMIC DNA]</scope>
    <source>
        <strain evidence="3 4">NR704-98</strain>
    </source>
</reference>
<feature type="transmembrane region" description="Helical" evidence="2">
    <location>
        <begin position="7"/>
        <end position="29"/>
    </location>
</feature>
<proteinExistence type="predicted"/>
<protein>
    <submittedName>
        <fullName evidence="3">Cell envelope integrity protein TolA</fullName>
    </submittedName>
</protein>
<keyword evidence="2" id="KW-0472">Membrane</keyword>
<evidence type="ECO:0000313" key="4">
    <source>
        <dbReference type="Proteomes" id="UP001195963"/>
    </source>
</evidence>
<keyword evidence="4" id="KW-1185">Reference proteome</keyword>
<dbReference type="EMBL" id="JAHZST010000018">
    <property type="protein sequence ID" value="MBW8185926.1"/>
    <property type="molecule type" value="Genomic_DNA"/>
</dbReference>
<feature type="compositionally biased region" description="Basic and acidic residues" evidence="1">
    <location>
        <begin position="127"/>
        <end position="196"/>
    </location>
</feature>